<name>D9XDF8_STRVT</name>
<proteinExistence type="predicted"/>
<protein>
    <submittedName>
        <fullName evidence="1">Predicted protein</fullName>
    </submittedName>
</protein>
<dbReference type="AlphaFoldDB" id="D9XDF8"/>
<gene>
    <name evidence="1" type="ORF">SSQG_00855</name>
</gene>
<sequence>MQRRELRLSRGTPHTAPVPAEWVGSVTCRRGAPCWVSTTRTGTRIPKGSARWYTEVARTGVLPGA</sequence>
<reference evidence="2" key="1">
    <citation type="submission" date="2009-02" db="EMBL/GenBank/DDBJ databases">
        <title>Annotation of Streptomyces viridochromogenes strain DSM 40736.</title>
        <authorList>
            <consortium name="The Broad Institute Genome Sequencing Platform"/>
            <consortium name="Broad Institute Microbial Sequencing Center"/>
            <person name="Fischbach M."/>
            <person name="Godfrey P."/>
            <person name="Ward D."/>
            <person name="Young S."/>
            <person name="Zeng Q."/>
            <person name="Koehrsen M."/>
            <person name="Alvarado L."/>
            <person name="Berlin A.M."/>
            <person name="Bochicchio J."/>
            <person name="Borenstein D."/>
            <person name="Chapman S.B."/>
            <person name="Chen Z."/>
            <person name="Engels R."/>
            <person name="Freedman E."/>
            <person name="Gellesch M."/>
            <person name="Goldberg J."/>
            <person name="Griggs A."/>
            <person name="Gujja S."/>
            <person name="Heilman E.R."/>
            <person name="Heiman D.I."/>
            <person name="Hepburn T.A."/>
            <person name="Howarth C."/>
            <person name="Jen D."/>
            <person name="Larson L."/>
            <person name="Lewis B."/>
            <person name="Mehta T."/>
            <person name="Park D."/>
            <person name="Pearson M."/>
            <person name="Richards J."/>
            <person name="Roberts A."/>
            <person name="Saif S."/>
            <person name="Shea T.D."/>
            <person name="Shenoy N."/>
            <person name="Sisk P."/>
            <person name="Stolte C."/>
            <person name="Sykes S.N."/>
            <person name="Thomson T."/>
            <person name="Walk T."/>
            <person name="White J."/>
            <person name="Yandava C."/>
            <person name="Straight P."/>
            <person name="Clardy J."/>
            <person name="Hung D."/>
            <person name="Kolter R."/>
            <person name="Mekalanos J."/>
            <person name="Walker S."/>
            <person name="Walsh C.T."/>
            <person name="Wieland-Brown L.C."/>
            <person name="Haas B."/>
            <person name="Nusbaum C."/>
            <person name="Birren B."/>
        </authorList>
    </citation>
    <scope>NUCLEOTIDE SEQUENCE [LARGE SCALE GENOMIC DNA]</scope>
    <source>
        <strain evidence="2">DSM 40736 / JCM 4977 / BCRC 1201 / Tue 494</strain>
    </source>
</reference>
<dbReference type="EMBL" id="GG657757">
    <property type="protein sequence ID" value="EFL30337.1"/>
    <property type="molecule type" value="Genomic_DNA"/>
</dbReference>
<dbReference type="HOGENOM" id="CLU_2848151_0_0_11"/>
<accession>D9XDF8</accession>
<dbReference type="STRING" id="591159.SSQG_00855"/>
<evidence type="ECO:0000313" key="1">
    <source>
        <dbReference type="EMBL" id="EFL30337.1"/>
    </source>
</evidence>
<keyword evidence="2" id="KW-1185">Reference proteome</keyword>
<organism evidence="1 2">
    <name type="scientific">Streptomyces viridochromogenes (strain DSM 40736 / JCM 4977 / BCRC 1201 / Tue 494)</name>
    <dbReference type="NCBI Taxonomy" id="591159"/>
    <lineage>
        <taxon>Bacteria</taxon>
        <taxon>Bacillati</taxon>
        <taxon>Actinomycetota</taxon>
        <taxon>Actinomycetes</taxon>
        <taxon>Kitasatosporales</taxon>
        <taxon>Streptomycetaceae</taxon>
        <taxon>Streptomyces</taxon>
    </lineage>
</organism>
<evidence type="ECO:0000313" key="2">
    <source>
        <dbReference type="Proteomes" id="UP000004184"/>
    </source>
</evidence>
<dbReference type="Proteomes" id="UP000004184">
    <property type="component" value="Unassembled WGS sequence"/>
</dbReference>